<dbReference type="EMBL" id="JACIDW010000003">
    <property type="protein sequence ID" value="MBB3964161.1"/>
    <property type="molecule type" value="Genomic_DNA"/>
</dbReference>
<proteinExistence type="predicted"/>
<dbReference type="RefSeq" id="WP_183899793.1">
    <property type="nucleotide sequence ID" value="NZ_JACIDW010000003.1"/>
</dbReference>
<evidence type="ECO:0000313" key="1">
    <source>
        <dbReference type="EMBL" id="MBB3964161.1"/>
    </source>
</evidence>
<protein>
    <submittedName>
        <fullName evidence="1">Uncharacterized protein</fullName>
    </submittedName>
</protein>
<sequence>MGRFSVNAEETGMTCGEVAAALIVSPAVQGVSAGKRHSTAAFSSLSFSSRSTVLPLSGPALGNDVSRFVTIGEYDISAGEMPLSGRAGMRLVASSPVRAGKRADEVDAKVMKALLRGQKAGCDAGKRVLEPTAGSLAEGS</sequence>
<dbReference type="Proteomes" id="UP000582090">
    <property type="component" value="Unassembled WGS sequence"/>
</dbReference>
<name>A0A7W6CXC5_9HYPH</name>
<organism evidence="1 2">
    <name type="scientific">Rhizobium metallidurans</name>
    <dbReference type="NCBI Taxonomy" id="1265931"/>
    <lineage>
        <taxon>Bacteria</taxon>
        <taxon>Pseudomonadati</taxon>
        <taxon>Pseudomonadota</taxon>
        <taxon>Alphaproteobacteria</taxon>
        <taxon>Hyphomicrobiales</taxon>
        <taxon>Rhizobiaceae</taxon>
        <taxon>Rhizobium/Agrobacterium group</taxon>
        <taxon>Rhizobium</taxon>
    </lineage>
</organism>
<dbReference type="AlphaFoldDB" id="A0A7W6CXC5"/>
<comment type="caution">
    <text evidence="1">The sequence shown here is derived from an EMBL/GenBank/DDBJ whole genome shotgun (WGS) entry which is preliminary data.</text>
</comment>
<keyword evidence="2" id="KW-1185">Reference proteome</keyword>
<reference evidence="1 2" key="1">
    <citation type="submission" date="2020-08" db="EMBL/GenBank/DDBJ databases">
        <title>Genomic Encyclopedia of Type Strains, Phase IV (KMG-IV): sequencing the most valuable type-strain genomes for metagenomic binning, comparative biology and taxonomic classification.</title>
        <authorList>
            <person name="Goeker M."/>
        </authorList>
    </citation>
    <scope>NUCLEOTIDE SEQUENCE [LARGE SCALE GENOMIC DNA]</scope>
    <source>
        <strain evidence="1 2">DSM 26575</strain>
    </source>
</reference>
<evidence type="ECO:0000313" key="2">
    <source>
        <dbReference type="Proteomes" id="UP000582090"/>
    </source>
</evidence>
<accession>A0A7W6CXC5</accession>
<gene>
    <name evidence="1" type="ORF">GGQ67_001800</name>
</gene>